<accession>A0A1V9XCP4</accession>
<dbReference type="GO" id="GO:0005085">
    <property type="term" value="F:guanyl-nucleotide exchange factor activity"/>
    <property type="evidence" value="ECO:0007669"/>
    <property type="project" value="UniProtKB-KW"/>
</dbReference>
<dbReference type="PANTHER" id="PTHR22826">
    <property type="entry name" value="RHO GUANINE EXCHANGE FACTOR-RELATED"/>
    <property type="match status" value="1"/>
</dbReference>
<gene>
    <name evidence="5" type="ORF">BIW11_01523</name>
</gene>
<feature type="coiled-coil region" evidence="2">
    <location>
        <begin position="1082"/>
        <end position="1109"/>
    </location>
</feature>
<evidence type="ECO:0000313" key="6">
    <source>
        <dbReference type="Proteomes" id="UP000192247"/>
    </source>
</evidence>
<feature type="region of interest" description="Disordered" evidence="3">
    <location>
        <begin position="847"/>
        <end position="870"/>
    </location>
</feature>
<dbReference type="InterPro" id="IPR058157">
    <property type="entry name" value="Spectrin_met"/>
</dbReference>
<dbReference type="InterPro" id="IPR018159">
    <property type="entry name" value="Spectrin/alpha-actinin"/>
</dbReference>
<dbReference type="InterPro" id="IPR002017">
    <property type="entry name" value="Spectrin_repeat"/>
</dbReference>
<protein>
    <recommendedName>
        <fullName evidence="4">Spectrin repeats metazoan domain-containing protein</fullName>
    </recommendedName>
</protein>
<feature type="coiled-coil region" evidence="2">
    <location>
        <begin position="938"/>
        <end position="965"/>
    </location>
</feature>
<feature type="domain" description="Spectrin repeats metazoan" evidence="4">
    <location>
        <begin position="752"/>
        <end position="848"/>
    </location>
</feature>
<keyword evidence="1" id="KW-0344">Guanine-nucleotide releasing factor</keyword>
<dbReference type="AlphaFoldDB" id="A0A1V9XCP4"/>
<comment type="caution">
    <text evidence="5">The sequence shown here is derived from an EMBL/GenBank/DDBJ whole genome shotgun (WGS) entry which is preliminary data.</text>
</comment>
<feature type="compositionally biased region" description="Polar residues" evidence="3">
    <location>
        <begin position="465"/>
        <end position="490"/>
    </location>
</feature>
<evidence type="ECO:0000256" key="1">
    <source>
        <dbReference type="ARBA" id="ARBA00022658"/>
    </source>
</evidence>
<proteinExistence type="predicted"/>
<keyword evidence="2" id="KW-0175">Coiled coil</keyword>
<dbReference type="Pfam" id="PF25101">
    <property type="entry name" value="Spectrin_7"/>
    <property type="match status" value="1"/>
</dbReference>
<organism evidence="5 6">
    <name type="scientific">Tropilaelaps mercedesae</name>
    <dbReference type="NCBI Taxonomy" id="418985"/>
    <lineage>
        <taxon>Eukaryota</taxon>
        <taxon>Metazoa</taxon>
        <taxon>Ecdysozoa</taxon>
        <taxon>Arthropoda</taxon>
        <taxon>Chelicerata</taxon>
        <taxon>Arachnida</taxon>
        <taxon>Acari</taxon>
        <taxon>Parasitiformes</taxon>
        <taxon>Mesostigmata</taxon>
        <taxon>Gamasina</taxon>
        <taxon>Dermanyssoidea</taxon>
        <taxon>Laelapidae</taxon>
        <taxon>Tropilaelaps</taxon>
    </lineage>
</organism>
<feature type="non-terminal residue" evidence="5">
    <location>
        <position position="1196"/>
    </location>
</feature>
<dbReference type="InterPro" id="IPR051336">
    <property type="entry name" value="RhoGEF_Guanine_NuclExch_SF"/>
</dbReference>
<evidence type="ECO:0000259" key="4">
    <source>
        <dbReference type="Pfam" id="PF25101"/>
    </source>
</evidence>
<dbReference type="GO" id="GO:0019898">
    <property type="term" value="C:extrinsic component of membrane"/>
    <property type="evidence" value="ECO:0007669"/>
    <property type="project" value="TreeGrafter"/>
</dbReference>
<feature type="region of interest" description="Disordered" evidence="3">
    <location>
        <begin position="426"/>
        <end position="501"/>
    </location>
</feature>
<feature type="compositionally biased region" description="Polar residues" evidence="3">
    <location>
        <begin position="11"/>
        <end position="22"/>
    </location>
</feature>
<sequence>MSAPTGAKATAPSTGERNTTTVSTIAVQSGSTKLVLALLQCAERVELKIQEMVPLFTDIGSNLEEASQLCKQHDSVLEKLHGKQNPVEELLKQADETISRQKPKKEVYKAMAENLGLAWRDLNTQLEQRKLILHQAVVFHTRARELLEKLTRAEMEFGESFIPHDAQKCQLVLEQLRTTRQALSSCSKQLSAEAGLLLDFVRPIAERSLGDSRPEYMRQAAERTLREITDYEDFLQSKMAEVEVILSQREFMLSGSIRKRELEESLRLLEGWYRSVGKPILDKRSLGSSNQITQAILADHLPKLEDVRGRRQAALKLLKSTEESSCGGYIGSDLQQRAYLLLSNIVDLEDSLQTRIEHLRKASQFFSDTDEMHRRNGAKSNAEREKTVESVIREGQDLVKFYEVEPSAVAGIKIALNKLQAMAAKKEATDGVQKSVSSNVEPAETRKSMKAGIREPKRPAREPVSSLSDTENSPSTAKEQVPTPFQTGEKSLSTSSTDSDLYEEITPRVLEEDKVQLDVQRKIEECKQNLVKGSTRETTSANTQAIRGQKDIISAPLASLEESFDEEVVSTESTSRKQLQMKKGKVTSTANVRQEYKSEVKITKQLTQVSTIVAGASETSSRSVEQEETTEQTFSLQRSSSFMNFSSKIESIVKWLHEVLDAFLRESIAVGADLSSAKKFYQEHSKMQNDLKIKEMDAMAAFSTLPAVLSIGGKDAADAQKYGQQLRDDWERIGNILEMRTRLAQRYVNFLKLSDQLSSDMSEVEETVGRPRADLSEAEQRELLQSWMNAQQAIVQFNHQAKIIQDDAKAMKDPYLNVSALISAVQAVQATLSTRRDVLKKTFDVWEDRKEPPPPPKASQAEQLMRETQRTKESALKLEKELFPTIPRELNRAESIRRYLDRHMDTLMPLVKTVQSELEVRLRSIDHLLSKSQEGFEKKELVKVKDVLDEALSRLQAKINDYESIVEKLAIFLVNVEEMEKSAETVEKLGKDSGCSFDIREGPQSLEQLARTLESQQAHARDRFVALAHESDDLVQLIDRLEPPGAAARDKEKISRLVETTKQHFDSVLSQSRVSLAESKKLSDFNSNIQMLNQQIDRLSEDLSSLRSTFGDNLTAAKAARVSFEHFEDTVDCLERQINEFVSLSQRLVSDRRLDTRQAKSEVASLQYKWGAFTRLVQDNRKLVDVAVLYFTVLDE</sequence>
<dbReference type="SMART" id="SM00150">
    <property type="entry name" value="SPEC"/>
    <property type="match status" value="3"/>
</dbReference>
<dbReference type="Proteomes" id="UP000192247">
    <property type="component" value="Unassembled WGS sequence"/>
</dbReference>
<evidence type="ECO:0000313" key="5">
    <source>
        <dbReference type="EMBL" id="OQR71304.1"/>
    </source>
</evidence>
<evidence type="ECO:0000256" key="3">
    <source>
        <dbReference type="SAM" id="MobiDB-lite"/>
    </source>
</evidence>
<evidence type="ECO:0000256" key="2">
    <source>
        <dbReference type="SAM" id="Coils"/>
    </source>
</evidence>
<dbReference type="InParanoid" id="A0A1V9XCP4"/>
<dbReference type="EMBL" id="MNPL01014960">
    <property type="protein sequence ID" value="OQR71304.1"/>
    <property type="molecule type" value="Genomic_DNA"/>
</dbReference>
<name>A0A1V9XCP4_9ACAR</name>
<dbReference type="Pfam" id="PF00435">
    <property type="entry name" value="Spectrin"/>
    <property type="match status" value="1"/>
</dbReference>
<dbReference type="Gene3D" id="1.20.58.60">
    <property type="match status" value="3"/>
</dbReference>
<dbReference type="SUPFAM" id="SSF46966">
    <property type="entry name" value="Spectrin repeat"/>
    <property type="match status" value="3"/>
</dbReference>
<keyword evidence="6" id="KW-1185">Reference proteome</keyword>
<dbReference type="OrthoDB" id="6486587at2759"/>
<feature type="region of interest" description="Disordered" evidence="3">
    <location>
        <begin position="1"/>
        <end position="22"/>
    </location>
</feature>
<dbReference type="STRING" id="418985.A0A1V9XCP4"/>
<dbReference type="PANTHER" id="PTHR22826:SF106">
    <property type="entry name" value="TRIO, ISOFORM A"/>
    <property type="match status" value="1"/>
</dbReference>
<reference evidence="5 6" key="1">
    <citation type="journal article" date="2017" name="Gigascience">
        <title>Draft genome of the honey bee ectoparasitic mite, Tropilaelaps mercedesae, is shaped by the parasitic life history.</title>
        <authorList>
            <person name="Dong X."/>
            <person name="Armstrong S.D."/>
            <person name="Xia D."/>
            <person name="Makepeace B.L."/>
            <person name="Darby A.C."/>
            <person name="Kadowaki T."/>
        </authorList>
    </citation>
    <scope>NUCLEOTIDE SEQUENCE [LARGE SCALE GENOMIC DNA]</scope>
    <source>
        <strain evidence="5">Wuxi-XJTLU</strain>
    </source>
</reference>
<feature type="compositionally biased region" description="Basic and acidic residues" evidence="3">
    <location>
        <begin position="443"/>
        <end position="461"/>
    </location>
</feature>
<dbReference type="GO" id="GO:0005737">
    <property type="term" value="C:cytoplasm"/>
    <property type="evidence" value="ECO:0007669"/>
    <property type="project" value="TreeGrafter"/>
</dbReference>